<dbReference type="EMBL" id="AJLS01000056">
    <property type="protein sequence ID" value="EKN69402.1"/>
    <property type="molecule type" value="Genomic_DNA"/>
</dbReference>
<dbReference type="InterPro" id="IPR050194">
    <property type="entry name" value="Glycosyltransferase_grp1"/>
</dbReference>
<dbReference type="PATRIC" id="fig|1117379.3.peg.2105"/>
<sequence length="392" mass="44251">MNDKENPKRVLHIVSSMDRGGAETLLMNIYRNMDRGKVQFDFITHSARKGDFNDEIIFLGGKIFQISSLGEIGSVLYLKELKKIMSKNNYIAIHSHTDYQSGFPALAAKICGIQKRICHSHSNDWPQGKSYRARLTLKVLQTLIKMTATNYCSCSIEAAEFMFGKKAVAQGKVEILKNGIDINQFIHLNSSRDSVIQELNLPEKVKIIGHVGRFSESKNHLFILNVLKKVIEKDSAFVALLIGDGPLKGQIEKEAERLGILKNIRFLGVRADIPRLMKAFDVFLFPSLFEGFGIVTLEAQCAGTPCIVSDEVPKTTDMGLNLITYVSLEEDLTTWSKEINRAILMKRPDKKMINNHFIKYGFSIQENVPRWLSLYLKDNSTGISNSFNLLRS</sequence>
<dbReference type="Pfam" id="PF13439">
    <property type="entry name" value="Glyco_transf_4"/>
    <property type="match status" value="1"/>
</dbReference>
<dbReference type="Pfam" id="PF00534">
    <property type="entry name" value="Glycos_transf_1"/>
    <property type="match status" value="1"/>
</dbReference>
<dbReference type="PANTHER" id="PTHR45947:SF3">
    <property type="entry name" value="SULFOQUINOVOSYL TRANSFERASE SQD2"/>
    <property type="match status" value="1"/>
</dbReference>
<dbReference type="InterPro" id="IPR028098">
    <property type="entry name" value="Glyco_trans_4-like_N"/>
</dbReference>
<dbReference type="AlphaFoldDB" id="K6DA37"/>
<dbReference type="RefSeq" id="WP_007085035.1">
    <property type="nucleotide sequence ID" value="NZ_AJLS01000056.1"/>
</dbReference>
<evidence type="ECO:0000313" key="4">
    <source>
        <dbReference type="Proteomes" id="UP000006316"/>
    </source>
</evidence>
<gene>
    <name evidence="3" type="ORF">BABA_10091</name>
</gene>
<dbReference type="eggNOG" id="COG0438">
    <property type="taxonomic scope" value="Bacteria"/>
</dbReference>
<keyword evidence="3" id="KW-0808">Transferase</keyword>
<evidence type="ECO:0000259" key="2">
    <source>
        <dbReference type="Pfam" id="PF13439"/>
    </source>
</evidence>
<name>K6DA37_9BACI</name>
<protein>
    <submittedName>
        <fullName evidence="3">Group 1 glycosyl transferase</fullName>
    </submittedName>
</protein>
<dbReference type="SUPFAM" id="SSF53756">
    <property type="entry name" value="UDP-Glycosyltransferase/glycogen phosphorylase"/>
    <property type="match status" value="1"/>
</dbReference>
<feature type="domain" description="Glycosyltransferase subfamily 4-like N-terminal" evidence="2">
    <location>
        <begin position="20"/>
        <end position="183"/>
    </location>
</feature>
<comment type="caution">
    <text evidence="3">The sequence shown here is derived from an EMBL/GenBank/DDBJ whole genome shotgun (WGS) entry which is preliminary data.</text>
</comment>
<dbReference type="PANTHER" id="PTHR45947">
    <property type="entry name" value="SULFOQUINOVOSYL TRANSFERASE SQD2"/>
    <property type="match status" value="1"/>
</dbReference>
<dbReference type="InterPro" id="IPR001296">
    <property type="entry name" value="Glyco_trans_1"/>
</dbReference>
<proteinExistence type="predicted"/>
<dbReference type="Gene3D" id="3.40.50.2000">
    <property type="entry name" value="Glycogen Phosphorylase B"/>
    <property type="match status" value="2"/>
</dbReference>
<feature type="domain" description="Glycosyl transferase family 1" evidence="1">
    <location>
        <begin position="193"/>
        <end position="355"/>
    </location>
</feature>
<dbReference type="STRING" id="1117379.BABA_10091"/>
<organism evidence="3 4">
    <name type="scientific">Neobacillus bataviensis LMG 21833</name>
    <dbReference type="NCBI Taxonomy" id="1117379"/>
    <lineage>
        <taxon>Bacteria</taxon>
        <taxon>Bacillati</taxon>
        <taxon>Bacillota</taxon>
        <taxon>Bacilli</taxon>
        <taxon>Bacillales</taxon>
        <taxon>Bacillaceae</taxon>
        <taxon>Neobacillus</taxon>
    </lineage>
</organism>
<reference evidence="3 4" key="1">
    <citation type="journal article" date="2012" name="Front. Microbiol.">
        <title>Redundancy and modularity in membrane-associated dissimilatory nitrate reduction in Bacillus.</title>
        <authorList>
            <person name="Heylen K."/>
            <person name="Keltjens J."/>
        </authorList>
    </citation>
    <scope>NUCLEOTIDE SEQUENCE [LARGE SCALE GENOMIC DNA]</scope>
    <source>
        <strain evidence="4">LMG 21833T</strain>
    </source>
</reference>
<evidence type="ECO:0000259" key="1">
    <source>
        <dbReference type="Pfam" id="PF00534"/>
    </source>
</evidence>
<evidence type="ECO:0000313" key="3">
    <source>
        <dbReference type="EMBL" id="EKN69402.1"/>
    </source>
</evidence>
<accession>K6DA37</accession>
<dbReference type="CDD" id="cd03812">
    <property type="entry name" value="GT4_CapH-like"/>
    <property type="match status" value="1"/>
</dbReference>
<dbReference type="GO" id="GO:0016757">
    <property type="term" value="F:glycosyltransferase activity"/>
    <property type="evidence" value="ECO:0007669"/>
    <property type="project" value="InterPro"/>
</dbReference>
<dbReference type="OrthoDB" id="9804196at2"/>
<keyword evidence="4" id="KW-1185">Reference proteome</keyword>
<dbReference type="Proteomes" id="UP000006316">
    <property type="component" value="Unassembled WGS sequence"/>
</dbReference>